<name>A0AAJ2N8J9_9BACL</name>
<reference evidence="3" key="1">
    <citation type="submission" date="2023-09" db="EMBL/GenBank/DDBJ databases">
        <title>Paenibacillus sp. chi10 Genome sequencing and assembly.</title>
        <authorList>
            <person name="Kim I."/>
        </authorList>
    </citation>
    <scope>NUCLEOTIDE SEQUENCE [LARGE SCALE GENOMIC DNA]</scope>
    <source>
        <strain evidence="3">chi10</strain>
    </source>
</reference>
<dbReference type="Pfam" id="PF13420">
    <property type="entry name" value="Acetyltransf_4"/>
    <property type="match status" value="1"/>
</dbReference>
<sequence length="171" mass="19290">MNIRVLQESDAQAYQELRLIGLRTNPEAFGSTYEREAKFTLETVMERVKPSNDKFVMGAFDDEGMLLGIAAFVRENGMKTAHKGNLFGMYVREEMRGSGVSKNLLLALIARASEIDGVEQINLTVVSSNEPAKRLYSTVGFQTYGIERRALKYNGQYFDEDWMVLRLTGSV</sequence>
<dbReference type="PROSITE" id="PS51186">
    <property type="entry name" value="GNAT"/>
    <property type="match status" value="1"/>
</dbReference>
<dbReference type="EMBL" id="JAVYAA010000002">
    <property type="protein sequence ID" value="MDT8976574.1"/>
    <property type="molecule type" value="Genomic_DNA"/>
</dbReference>
<dbReference type="SUPFAM" id="SSF55729">
    <property type="entry name" value="Acyl-CoA N-acyltransferases (Nat)"/>
    <property type="match status" value="1"/>
</dbReference>
<evidence type="ECO:0000313" key="3">
    <source>
        <dbReference type="Proteomes" id="UP001250538"/>
    </source>
</evidence>
<keyword evidence="2" id="KW-0012">Acyltransferase</keyword>
<dbReference type="RefSeq" id="WP_315745224.1">
    <property type="nucleotide sequence ID" value="NZ_JAVYAA010000002.1"/>
</dbReference>
<dbReference type="PANTHER" id="PTHR43072">
    <property type="entry name" value="N-ACETYLTRANSFERASE"/>
    <property type="match status" value="1"/>
</dbReference>
<protein>
    <submittedName>
        <fullName evidence="2">GNAT family N-acetyltransferase</fullName>
        <ecNumber evidence="2">2.3.1.-</ecNumber>
    </submittedName>
</protein>
<organism evidence="2 3">
    <name type="scientific">Paenibacillus suaedae</name>
    <dbReference type="NCBI Taxonomy" id="3077233"/>
    <lineage>
        <taxon>Bacteria</taxon>
        <taxon>Bacillati</taxon>
        <taxon>Bacillota</taxon>
        <taxon>Bacilli</taxon>
        <taxon>Bacillales</taxon>
        <taxon>Paenibacillaceae</taxon>
        <taxon>Paenibacillus</taxon>
    </lineage>
</organism>
<evidence type="ECO:0000313" key="2">
    <source>
        <dbReference type="EMBL" id="MDT8976574.1"/>
    </source>
</evidence>
<dbReference type="PANTHER" id="PTHR43072:SF60">
    <property type="entry name" value="L-2,4-DIAMINOBUTYRIC ACID ACETYLTRANSFERASE"/>
    <property type="match status" value="1"/>
</dbReference>
<keyword evidence="3" id="KW-1185">Reference proteome</keyword>
<dbReference type="Gene3D" id="3.40.630.30">
    <property type="match status" value="1"/>
</dbReference>
<evidence type="ECO:0000259" key="1">
    <source>
        <dbReference type="PROSITE" id="PS51186"/>
    </source>
</evidence>
<accession>A0AAJ2N8J9</accession>
<gene>
    <name evidence="2" type="ORF">RQP50_10005</name>
</gene>
<comment type="caution">
    <text evidence="2">The sequence shown here is derived from an EMBL/GenBank/DDBJ whole genome shotgun (WGS) entry which is preliminary data.</text>
</comment>
<keyword evidence="2" id="KW-0808">Transferase</keyword>
<dbReference type="InterPro" id="IPR016181">
    <property type="entry name" value="Acyl_CoA_acyltransferase"/>
</dbReference>
<dbReference type="EC" id="2.3.1.-" evidence="2"/>
<dbReference type="AlphaFoldDB" id="A0AAJ2N8J9"/>
<dbReference type="InterPro" id="IPR000182">
    <property type="entry name" value="GNAT_dom"/>
</dbReference>
<proteinExistence type="predicted"/>
<dbReference type="Proteomes" id="UP001250538">
    <property type="component" value="Unassembled WGS sequence"/>
</dbReference>
<feature type="domain" description="N-acetyltransferase" evidence="1">
    <location>
        <begin position="1"/>
        <end position="168"/>
    </location>
</feature>
<dbReference type="CDD" id="cd04301">
    <property type="entry name" value="NAT_SF"/>
    <property type="match status" value="1"/>
</dbReference>
<dbReference type="GO" id="GO:0016747">
    <property type="term" value="F:acyltransferase activity, transferring groups other than amino-acyl groups"/>
    <property type="evidence" value="ECO:0007669"/>
    <property type="project" value="InterPro"/>
</dbReference>